<gene>
    <name evidence="1" type="ORF">BSI_35600</name>
</gene>
<evidence type="ECO:0000313" key="2">
    <source>
        <dbReference type="Proteomes" id="UP000011182"/>
    </source>
</evidence>
<accession>A0A9W5LG20</accession>
<dbReference type="InterPro" id="IPR024962">
    <property type="entry name" value="YukD-like"/>
</dbReference>
<proteinExistence type="predicted"/>
<comment type="caution">
    <text evidence="1">The sequence shown here is derived from an EMBL/GenBank/DDBJ whole genome shotgun (WGS) entry which is preliminary data.</text>
</comment>
<dbReference type="SUPFAM" id="SSF54236">
    <property type="entry name" value="Ubiquitin-like"/>
    <property type="match status" value="1"/>
</dbReference>
<dbReference type="Proteomes" id="UP000011182">
    <property type="component" value="Unassembled WGS sequence"/>
</dbReference>
<organism evidence="1 2">
    <name type="scientific">Bacillus inaquosorum KCTC 13429</name>
    <dbReference type="NCBI Taxonomy" id="1236548"/>
    <lineage>
        <taxon>Bacteria</taxon>
        <taxon>Bacillati</taxon>
        <taxon>Bacillota</taxon>
        <taxon>Bacilli</taxon>
        <taxon>Bacillales</taxon>
        <taxon>Bacillaceae</taxon>
        <taxon>Bacillus</taxon>
    </lineage>
</organism>
<reference evidence="1 2" key="1">
    <citation type="journal article" date="2014" name="Syst. Appl. Microbiol.">
        <title>Genomic insights into the taxonomic status of the three subspecies of Bacillus subtilis.</title>
        <authorList>
            <person name="Yi H."/>
            <person name="Chun J."/>
            <person name="Cha C.J."/>
        </authorList>
    </citation>
    <scope>NUCLEOTIDE SEQUENCE [LARGE SCALE GENOMIC DNA]</scope>
    <source>
        <strain evidence="1 2">KCTC 13429</strain>
    </source>
</reference>
<name>A0A9W5LG20_9BACI</name>
<sequence>MKGKERLIHEKTALFLCKGDPKMYIDITIDLKHYNGSVFDLRLSDYHPVKKVIDIAWQAQSVAIPPREGHWIRVVNKDTVFSGECKLSDCGITNGDRLEIL</sequence>
<evidence type="ECO:0008006" key="3">
    <source>
        <dbReference type="Google" id="ProtNLM"/>
    </source>
</evidence>
<dbReference type="Pfam" id="PF08817">
    <property type="entry name" value="YukD"/>
    <property type="match status" value="1"/>
</dbReference>
<dbReference type="AlphaFoldDB" id="A0A9W5LG20"/>
<dbReference type="InterPro" id="IPR029071">
    <property type="entry name" value="Ubiquitin-like_domsf"/>
</dbReference>
<evidence type="ECO:0000313" key="1">
    <source>
        <dbReference type="EMBL" id="ELS60044.1"/>
    </source>
</evidence>
<protein>
    <recommendedName>
        <fullName evidence="3">Ubiquitin</fullName>
    </recommendedName>
</protein>
<dbReference type="EMBL" id="AMXN01000007">
    <property type="protein sequence ID" value="ELS60044.1"/>
    <property type="molecule type" value="Genomic_DNA"/>
</dbReference>
<dbReference type="Gene3D" id="3.10.20.90">
    <property type="entry name" value="Phosphatidylinositol 3-kinase Catalytic Subunit, Chain A, domain 1"/>
    <property type="match status" value="1"/>
</dbReference>
<keyword evidence="2" id="KW-1185">Reference proteome</keyword>